<dbReference type="STRING" id="1218492.JG30_03080"/>
<dbReference type="InterPro" id="IPR005727">
    <property type="entry name" value="Ribosomal_uL22_bac/chlpt-type"/>
</dbReference>
<accession>A0A0F4LW41</accession>
<dbReference type="PANTHER" id="PTHR13501">
    <property type="entry name" value="CHLOROPLAST 50S RIBOSOMAL PROTEIN L22-RELATED"/>
    <property type="match status" value="1"/>
</dbReference>
<evidence type="ECO:0000256" key="6">
    <source>
        <dbReference type="ARBA" id="ARBA00022980"/>
    </source>
</evidence>
<dbReference type="PANTHER" id="PTHR13501:SF8">
    <property type="entry name" value="LARGE RIBOSOMAL SUBUNIT PROTEIN UL22M"/>
    <property type="match status" value="1"/>
</dbReference>
<evidence type="ECO:0000256" key="11">
    <source>
        <dbReference type="RuleBase" id="RU004005"/>
    </source>
</evidence>
<comment type="function">
    <text evidence="1 10">The globular domain of the protein is located near the polypeptide exit tunnel on the outside of the subunit, while an extended beta-hairpin is found that lines the wall of the exit tunnel in the center of the 70S ribosome.</text>
</comment>
<name>A0A0F4LW41_9LACO</name>
<dbReference type="OrthoDB" id="9805969at2"/>
<dbReference type="GO" id="GO:0006412">
    <property type="term" value="P:translation"/>
    <property type="evidence" value="ECO:0007669"/>
    <property type="project" value="UniProtKB-UniRule"/>
</dbReference>
<keyword evidence="7 10" id="KW-0687">Ribonucleoprotein</keyword>
<evidence type="ECO:0000256" key="5">
    <source>
        <dbReference type="ARBA" id="ARBA00022884"/>
    </source>
</evidence>
<dbReference type="Pfam" id="PF00237">
    <property type="entry name" value="Ribosomal_L22"/>
    <property type="match status" value="1"/>
</dbReference>
<dbReference type="GO" id="GO:0022625">
    <property type="term" value="C:cytosolic large ribosomal subunit"/>
    <property type="evidence" value="ECO:0007669"/>
    <property type="project" value="TreeGrafter"/>
</dbReference>
<sequence length="116" mass="12503">MAEEITTAKAVAKTVRIAPRKARLVVELIKGKTVAEALAILQFTPRAGSPIVAKVLKSAIANAEHNYDLDAQNLVVSEAYVNEGPTLKRFRPRAKGSASPINKRTSHITVVVSQTE</sequence>
<dbReference type="SUPFAM" id="SSF54843">
    <property type="entry name" value="Ribosomal protein L22"/>
    <property type="match status" value="1"/>
</dbReference>
<dbReference type="InterPro" id="IPR018260">
    <property type="entry name" value="Ribosomal_uL22_CS"/>
</dbReference>
<dbReference type="InterPro" id="IPR001063">
    <property type="entry name" value="Ribosomal_uL22"/>
</dbReference>
<evidence type="ECO:0000256" key="9">
    <source>
        <dbReference type="ARBA" id="ARBA00035207"/>
    </source>
</evidence>
<evidence type="ECO:0000256" key="3">
    <source>
        <dbReference type="ARBA" id="ARBA00011838"/>
    </source>
</evidence>
<evidence type="ECO:0000256" key="1">
    <source>
        <dbReference type="ARBA" id="ARBA00003478"/>
    </source>
</evidence>
<protein>
    <recommendedName>
        <fullName evidence="9 10">Large ribosomal subunit protein uL22</fullName>
    </recommendedName>
</protein>
<comment type="function">
    <text evidence="10 13">This protein binds specifically to 23S rRNA; its binding is stimulated by other ribosomal proteins, e.g., L4, L17, and L20. It is important during the early stages of 50S assembly. It makes multiple contacts with different domains of the 23S rRNA in the assembled 50S subunit and ribosome.</text>
</comment>
<dbReference type="HOGENOM" id="CLU_083987_3_3_9"/>
<evidence type="ECO:0000256" key="8">
    <source>
        <dbReference type="ARBA" id="ARBA00025084"/>
    </source>
</evidence>
<evidence type="ECO:0000256" key="7">
    <source>
        <dbReference type="ARBA" id="ARBA00023274"/>
    </source>
</evidence>
<comment type="similarity">
    <text evidence="2 10 11">Belongs to the universal ribosomal protein uL22 family.</text>
</comment>
<evidence type="ECO:0000313" key="15">
    <source>
        <dbReference type="Proteomes" id="UP000033558"/>
    </source>
</evidence>
<dbReference type="CDD" id="cd00336">
    <property type="entry name" value="Ribosomal_L22"/>
    <property type="match status" value="1"/>
</dbReference>
<reference evidence="14 15" key="1">
    <citation type="submission" date="2015-01" db="EMBL/GenBank/DDBJ databases">
        <title>Comparative genomics of the lactic acid bacteria isolated from the honey bee gut.</title>
        <authorList>
            <person name="Ellegaard K.M."/>
            <person name="Tamarit D."/>
            <person name="Javelind E."/>
            <person name="Olofsson T."/>
            <person name="Andersson S.G."/>
            <person name="Vasquez A."/>
        </authorList>
    </citation>
    <scope>NUCLEOTIDE SEQUENCE [LARGE SCALE GENOMIC DNA]</scope>
    <source>
        <strain evidence="14 15">Bin4</strain>
    </source>
</reference>
<dbReference type="PATRIC" id="fig|1218492.5.peg.426"/>
<dbReference type="PROSITE" id="PS00464">
    <property type="entry name" value="RIBOSOMAL_L22"/>
    <property type="match status" value="1"/>
</dbReference>
<dbReference type="GO" id="GO:0003735">
    <property type="term" value="F:structural constituent of ribosome"/>
    <property type="evidence" value="ECO:0007669"/>
    <property type="project" value="InterPro"/>
</dbReference>
<comment type="caution">
    <text evidence="14">The sequence shown here is derived from an EMBL/GenBank/DDBJ whole genome shotgun (WGS) entry which is preliminary data.</text>
</comment>
<gene>
    <name evidence="10 14" type="primary">rplV</name>
    <name evidence="14" type="ORF">JG30_03080</name>
</gene>
<dbReference type="HAMAP" id="MF_01331_B">
    <property type="entry name" value="Ribosomal_uL22_B"/>
    <property type="match status" value="1"/>
</dbReference>
<comment type="subunit">
    <text evidence="3 10 12">Part of the 50S ribosomal subunit.</text>
</comment>
<dbReference type="FunFam" id="3.90.470.10:FF:000001">
    <property type="entry name" value="50S ribosomal protein L22"/>
    <property type="match status" value="1"/>
</dbReference>
<dbReference type="RefSeq" id="WP_046315600.1">
    <property type="nucleotide sequence ID" value="NZ_JAMBJK010000023.1"/>
</dbReference>
<proteinExistence type="inferred from homology"/>
<dbReference type="NCBIfam" id="TIGR01044">
    <property type="entry name" value="rplV_bact"/>
    <property type="match status" value="1"/>
</dbReference>
<dbReference type="InterPro" id="IPR036394">
    <property type="entry name" value="Ribosomal_uL22_sf"/>
</dbReference>
<dbReference type="AlphaFoldDB" id="A0A0F4LW41"/>
<dbReference type="EMBL" id="JXJQ01000003">
    <property type="protein sequence ID" value="KJY62845.1"/>
    <property type="molecule type" value="Genomic_DNA"/>
</dbReference>
<keyword evidence="5 10" id="KW-0694">RNA-binding</keyword>
<evidence type="ECO:0000256" key="2">
    <source>
        <dbReference type="ARBA" id="ARBA00009451"/>
    </source>
</evidence>
<organism evidence="14 15">
    <name type="scientific">Bombilactobacillus mellifer</name>
    <dbReference type="NCBI Taxonomy" id="1218492"/>
    <lineage>
        <taxon>Bacteria</taxon>
        <taxon>Bacillati</taxon>
        <taxon>Bacillota</taxon>
        <taxon>Bacilli</taxon>
        <taxon>Lactobacillales</taxon>
        <taxon>Lactobacillaceae</taxon>
        <taxon>Bombilactobacillus</taxon>
    </lineage>
</organism>
<keyword evidence="6 10" id="KW-0689">Ribosomal protein</keyword>
<evidence type="ECO:0000256" key="12">
    <source>
        <dbReference type="RuleBase" id="RU004006"/>
    </source>
</evidence>
<dbReference type="InterPro" id="IPR047867">
    <property type="entry name" value="Ribosomal_uL22_bac/org-type"/>
</dbReference>
<evidence type="ECO:0000256" key="10">
    <source>
        <dbReference type="HAMAP-Rule" id="MF_01331"/>
    </source>
</evidence>
<dbReference type="Proteomes" id="UP000033558">
    <property type="component" value="Unassembled WGS sequence"/>
</dbReference>
<evidence type="ECO:0000256" key="4">
    <source>
        <dbReference type="ARBA" id="ARBA00022730"/>
    </source>
</evidence>
<evidence type="ECO:0000256" key="13">
    <source>
        <dbReference type="RuleBase" id="RU004008"/>
    </source>
</evidence>
<evidence type="ECO:0000313" key="14">
    <source>
        <dbReference type="EMBL" id="KJY62845.1"/>
    </source>
</evidence>
<comment type="function">
    <text evidence="8">This protein binds specifically to 23S rRNA; its binding is stimulated by other ribosomal proteins, e.g. L4, L17, and L20. It is important during the early stages of 50S assembly. It makes multiple contacts with different domains of the 23S rRNA in the assembled 50S subunit and ribosome.</text>
</comment>
<keyword evidence="15" id="KW-1185">Reference proteome</keyword>
<dbReference type="Gene3D" id="3.90.470.10">
    <property type="entry name" value="Ribosomal protein L22/L17"/>
    <property type="match status" value="1"/>
</dbReference>
<dbReference type="GO" id="GO:0019843">
    <property type="term" value="F:rRNA binding"/>
    <property type="evidence" value="ECO:0007669"/>
    <property type="project" value="UniProtKB-UniRule"/>
</dbReference>
<keyword evidence="4 10" id="KW-0699">rRNA-binding</keyword>